<dbReference type="NCBIfam" id="NF040559">
    <property type="entry name" value="CAS_Csx20"/>
    <property type="match status" value="1"/>
</dbReference>
<sequence length="96" mass="11183">MFLLISHEIDEIQKEQAEELYGVRCFIKLPEELQEKWSNIPPEIDEVRDYISDIKEFILLNAEKGDIVLVQGDYGATYEIVNFCKENNLIPVYATT</sequence>
<organism evidence="1 2">
    <name type="scientific">Fervidicola ferrireducens</name>
    <dbReference type="NCBI Taxonomy" id="520764"/>
    <lineage>
        <taxon>Bacteria</taxon>
        <taxon>Bacillati</taxon>
        <taxon>Bacillota</taxon>
        <taxon>Clostridia</taxon>
        <taxon>Thermosediminibacterales</taxon>
        <taxon>Thermosediminibacteraceae</taxon>
        <taxon>Fervidicola</taxon>
    </lineage>
</organism>
<proteinExistence type="predicted"/>
<dbReference type="STRING" id="520764.AN618_14280"/>
<dbReference type="Proteomes" id="UP000070427">
    <property type="component" value="Unassembled WGS sequence"/>
</dbReference>
<dbReference type="InterPro" id="IPR049811">
    <property type="entry name" value="MJ1673-like_dom"/>
</dbReference>
<protein>
    <submittedName>
        <fullName evidence="1">Uncharacterized protein</fullName>
    </submittedName>
</protein>
<accession>A0A140L868</accession>
<name>A0A140L868_9FIRM</name>
<evidence type="ECO:0000313" key="2">
    <source>
        <dbReference type="Proteomes" id="UP000070427"/>
    </source>
</evidence>
<gene>
    <name evidence="1" type="ORF">AN618_14280</name>
</gene>
<comment type="caution">
    <text evidence="1">The sequence shown here is derived from an EMBL/GenBank/DDBJ whole genome shotgun (WGS) entry which is preliminary data.</text>
</comment>
<dbReference type="AlphaFoldDB" id="A0A140L868"/>
<dbReference type="EMBL" id="LOED01000016">
    <property type="protein sequence ID" value="KXG76743.1"/>
    <property type="molecule type" value="Genomic_DNA"/>
</dbReference>
<dbReference type="RefSeq" id="WP_222926391.1">
    <property type="nucleotide sequence ID" value="NZ_LOED01000016.1"/>
</dbReference>
<dbReference type="InParanoid" id="A0A140L868"/>
<keyword evidence="2" id="KW-1185">Reference proteome</keyword>
<reference evidence="1 2" key="1">
    <citation type="submission" date="2015-12" db="EMBL/GenBank/DDBJ databases">
        <title>Draft genome sequnece of Fervidicola ferrireducens strain Y170.</title>
        <authorList>
            <person name="Patel B.K."/>
        </authorList>
    </citation>
    <scope>NUCLEOTIDE SEQUENCE [LARGE SCALE GENOMIC DNA]</scope>
    <source>
        <strain evidence="1 2">Y170</strain>
    </source>
</reference>
<evidence type="ECO:0000313" key="1">
    <source>
        <dbReference type="EMBL" id="KXG76743.1"/>
    </source>
</evidence>